<name>A0A8H3EF18_9LECA</name>
<protein>
    <submittedName>
        <fullName evidence="1">Uncharacterized protein</fullName>
    </submittedName>
</protein>
<evidence type="ECO:0000313" key="2">
    <source>
        <dbReference type="Proteomes" id="UP000664534"/>
    </source>
</evidence>
<keyword evidence="2" id="KW-1185">Reference proteome</keyword>
<sequence length="124" mass="13877">MEPSAYASTTCSKRALILNELQALNTLCPFNLSAIYSLILSHLGLVTCHDANTILHLISLDKFFPIHNVINTGSFKSFDEFYWICATLGQSNESIYHLFCLLKGQLNTVINVLGCYLEWFALGL</sequence>
<dbReference type="Proteomes" id="UP000664534">
    <property type="component" value="Unassembled WGS sequence"/>
</dbReference>
<dbReference type="EMBL" id="CAJPDT010000002">
    <property type="protein sequence ID" value="CAF9905936.1"/>
    <property type="molecule type" value="Genomic_DNA"/>
</dbReference>
<gene>
    <name evidence="1" type="ORF">IMSHALPRED_004023</name>
</gene>
<dbReference type="AlphaFoldDB" id="A0A8H3EF18"/>
<reference evidence="1" key="1">
    <citation type="submission" date="2021-03" db="EMBL/GenBank/DDBJ databases">
        <authorList>
            <person name="Tagirdzhanova G."/>
        </authorList>
    </citation>
    <scope>NUCLEOTIDE SEQUENCE</scope>
</reference>
<accession>A0A8H3EF18</accession>
<evidence type="ECO:0000313" key="1">
    <source>
        <dbReference type="EMBL" id="CAF9905936.1"/>
    </source>
</evidence>
<organism evidence="1 2">
    <name type="scientific">Imshaugia aleurites</name>
    <dbReference type="NCBI Taxonomy" id="172621"/>
    <lineage>
        <taxon>Eukaryota</taxon>
        <taxon>Fungi</taxon>
        <taxon>Dikarya</taxon>
        <taxon>Ascomycota</taxon>
        <taxon>Pezizomycotina</taxon>
        <taxon>Lecanoromycetes</taxon>
        <taxon>OSLEUM clade</taxon>
        <taxon>Lecanoromycetidae</taxon>
        <taxon>Lecanorales</taxon>
        <taxon>Lecanorineae</taxon>
        <taxon>Parmeliaceae</taxon>
        <taxon>Imshaugia</taxon>
    </lineage>
</organism>
<comment type="caution">
    <text evidence="1">The sequence shown here is derived from an EMBL/GenBank/DDBJ whole genome shotgun (WGS) entry which is preliminary data.</text>
</comment>
<proteinExistence type="predicted"/>